<sequence length="461" mass="53482">MLHSTYKPVIPQTPQPLPQGWTEHKAPSGHSYYYNAETQQSTYTRPALQPHLEVSPLQNESSESFMQYKSIGQIPKNYPVYEKLQSYNTHITSHSKGKKTPADKPKSRHTIPGFENWVLVYTKLDRRFVYNTEKNQSYWRVPERLKDAILALDQARIREKANLESKNPLDQKLTVIPMNQPTDVSKENLASEAELSDDLEEEVTDDEDNPSSPKDMTSEIPAPAAPVEFNENDIAYQLASMGEEYGLEQDEYGIDVGGVNQKHVTDEDSANLFRDLLDDFGINPYSPWEKLVDEGKLINDIRYTALTNMKSRKKAWEDWSRTKIKQLQEARLGHERKDPRIPFLSFIQKHATSKLYWPEFKRKYRKEAEIRDTSMTDKEREKIYREHINRMKLTQSKLKSDLLSLLKEESLFSLHRRTLPSNLPPKILSDLRYISLDPTIRDPLIETYISSLPSPPENANE</sequence>
<dbReference type="PROSITE" id="PS01159">
    <property type="entry name" value="WW_DOMAIN_1"/>
    <property type="match status" value="1"/>
</dbReference>
<dbReference type="SMART" id="SM00456">
    <property type="entry name" value="WW"/>
    <property type="match status" value="2"/>
</dbReference>
<evidence type="ECO:0000259" key="3">
    <source>
        <dbReference type="PROSITE" id="PS50020"/>
    </source>
</evidence>
<feature type="compositionally biased region" description="Acidic residues" evidence="2">
    <location>
        <begin position="194"/>
        <end position="209"/>
    </location>
</feature>
<dbReference type="GO" id="GO:0005634">
    <property type="term" value="C:nucleus"/>
    <property type="evidence" value="ECO:0007669"/>
    <property type="project" value="TreeGrafter"/>
</dbReference>
<protein>
    <submittedName>
        <fullName evidence="4">Bgt-3241</fullName>
    </submittedName>
</protein>
<gene>
    <name evidence="4" type="ORF">BGT96224V2_LOCUS6152</name>
</gene>
<dbReference type="FunFam" id="2.20.70.10:FF:000049">
    <property type="entry name" value="Transcription elongation regulator 1-like"/>
    <property type="match status" value="1"/>
</dbReference>
<accession>A0A381LH18</accession>
<dbReference type="Pfam" id="PF01846">
    <property type="entry name" value="FF"/>
    <property type="match status" value="1"/>
</dbReference>
<name>A0A381LH18_BLUGR</name>
<feature type="region of interest" description="Disordered" evidence="2">
    <location>
        <begin position="1"/>
        <end position="25"/>
    </location>
</feature>
<dbReference type="Pfam" id="PF00397">
    <property type="entry name" value="WW"/>
    <property type="match status" value="1"/>
</dbReference>
<proteinExistence type="predicted"/>
<dbReference type="InterPro" id="IPR045148">
    <property type="entry name" value="TCRG1-like"/>
</dbReference>
<dbReference type="GO" id="GO:0003712">
    <property type="term" value="F:transcription coregulator activity"/>
    <property type="evidence" value="ECO:0007669"/>
    <property type="project" value="TreeGrafter"/>
</dbReference>
<dbReference type="Gene3D" id="1.10.10.440">
    <property type="entry name" value="FF domain"/>
    <property type="match status" value="1"/>
</dbReference>
<dbReference type="AlphaFoldDB" id="A0A381LH18"/>
<dbReference type="InterPro" id="IPR001202">
    <property type="entry name" value="WW_dom"/>
</dbReference>
<evidence type="ECO:0000256" key="2">
    <source>
        <dbReference type="SAM" id="MobiDB-lite"/>
    </source>
</evidence>
<dbReference type="CDD" id="cd00201">
    <property type="entry name" value="WW"/>
    <property type="match status" value="1"/>
</dbReference>
<dbReference type="SUPFAM" id="SSF51045">
    <property type="entry name" value="WW domain"/>
    <property type="match status" value="1"/>
</dbReference>
<reference evidence="4" key="1">
    <citation type="submission" date="2018-07" db="EMBL/GenBank/DDBJ databases">
        <authorList>
            <person name="Quirk P.G."/>
            <person name="Krulwich T.A."/>
        </authorList>
    </citation>
    <scope>NUCLEOTIDE SEQUENCE</scope>
    <source>
        <strain evidence="4">96224</strain>
    </source>
</reference>
<dbReference type="InterPro" id="IPR036020">
    <property type="entry name" value="WW_dom_sf"/>
</dbReference>
<keyword evidence="1" id="KW-0677">Repeat</keyword>
<evidence type="ECO:0000256" key="1">
    <source>
        <dbReference type="ARBA" id="ARBA00022737"/>
    </source>
</evidence>
<dbReference type="InterPro" id="IPR036517">
    <property type="entry name" value="FF_domain_sf"/>
</dbReference>
<dbReference type="EMBL" id="UIGY01000209">
    <property type="protein sequence ID" value="SUZ12967.1"/>
    <property type="molecule type" value="Genomic_DNA"/>
</dbReference>
<dbReference type="GO" id="GO:0070063">
    <property type="term" value="F:RNA polymerase binding"/>
    <property type="evidence" value="ECO:0007669"/>
    <property type="project" value="InterPro"/>
</dbReference>
<dbReference type="PANTHER" id="PTHR15377">
    <property type="entry name" value="TRANSCRIPTION ELONGATION REGULATOR 1"/>
    <property type="match status" value="1"/>
</dbReference>
<feature type="region of interest" description="Disordered" evidence="2">
    <location>
        <begin position="178"/>
        <end position="227"/>
    </location>
</feature>
<dbReference type="OrthoDB" id="410044at2759"/>
<dbReference type="Gene3D" id="2.20.70.10">
    <property type="match status" value="2"/>
</dbReference>
<dbReference type="PANTHER" id="PTHR15377:SF3">
    <property type="entry name" value="WW DOMAIN-CONTAINING PROTEIN"/>
    <property type="match status" value="1"/>
</dbReference>
<organism evidence="4">
    <name type="scientific">Blumeria graminis f. sp. tritici 96224</name>
    <dbReference type="NCBI Taxonomy" id="1268274"/>
    <lineage>
        <taxon>Eukaryota</taxon>
        <taxon>Fungi</taxon>
        <taxon>Dikarya</taxon>
        <taxon>Ascomycota</taxon>
        <taxon>Pezizomycotina</taxon>
        <taxon>Leotiomycetes</taxon>
        <taxon>Erysiphales</taxon>
        <taxon>Erysiphaceae</taxon>
        <taxon>Blumeria</taxon>
    </lineage>
</organism>
<feature type="domain" description="WW" evidence="3">
    <location>
        <begin position="15"/>
        <end position="48"/>
    </location>
</feature>
<dbReference type="SUPFAM" id="SSF81698">
    <property type="entry name" value="FF domain"/>
    <property type="match status" value="1"/>
</dbReference>
<dbReference type="InterPro" id="IPR002713">
    <property type="entry name" value="FF_domain"/>
</dbReference>
<dbReference type="PROSITE" id="PS50020">
    <property type="entry name" value="WW_DOMAIN_2"/>
    <property type="match status" value="1"/>
</dbReference>
<evidence type="ECO:0000313" key="4">
    <source>
        <dbReference type="EMBL" id="SUZ12967.1"/>
    </source>
</evidence>